<dbReference type="EMBL" id="AE017285">
    <property type="protein sequence ID" value="AAS94815.1"/>
    <property type="molecule type" value="Genomic_DNA"/>
</dbReference>
<sequence length="52" mass="5748">MLLALHARDVSRCSNSDGMCQPPPEVEEMRGPCRLRFRKPGVLPSPPAAIME</sequence>
<dbReference type="Proteomes" id="UP000002194">
    <property type="component" value="Chromosome"/>
</dbReference>
<protein>
    <submittedName>
        <fullName evidence="1">Uncharacterized protein</fullName>
    </submittedName>
</protein>
<gene>
    <name evidence="1" type="ordered locus">DVU_0332</name>
</gene>
<reference evidence="1 2" key="1">
    <citation type="journal article" date="2004" name="Nat. Biotechnol.">
        <title>The genome sequence of the anaerobic, sulfate-reducing bacterium Desulfovibrio vulgaris Hildenborough.</title>
        <authorList>
            <person name="Heidelberg J.F."/>
            <person name="Seshadri R."/>
            <person name="Haveman S.A."/>
            <person name="Hemme C.L."/>
            <person name="Paulsen I.T."/>
            <person name="Kolonay J.F."/>
            <person name="Eisen J.A."/>
            <person name="Ward N."/>
            <person name="Methe B."/>
            <person name="Brinkac L.M."/>
            <person name="Daugherty S.C."/>
            <person name="Deboy R.T."/>
            <person name="Dodson R.J."/>
            <person name="Durkin A.S."/>
            <person name="Madupu R."/>
            <person name="Nelson W.C."/>
            <person name="Sullivan S.A."/>
            <person name="Fouts D."/>
            <person name="Haft D.H."/>
            <person name="Selengut J."/>
            <person name="Peterson J.D."/>
            <person name="Davidsen T.M."/>
            <person name="Zafar N."/>
            <person name="Zhou L."/>
            <person name="Radune D."/>
            <person name="Dimitrov G."/>
            <person name="Hance M."/>
            <person name="Tran K."/>
            <person name="Khouri H."/>
            <person name="Gill J."/>
            <person name="Utterback T.R."/>
            <person name="Feldblyum T.V."/>
            <person name="Wall J.D."/>
            <person name="Voordouw G."/>
            <person name="Fraser C.M."/>
        </authorList>
    </citation>
    <scope>NUCLEOTIDE SEQUENCE [LARGE SCALE GENOMIC DNA]</scope>
    <source>
        <strain evidence="2">ATCC 29579 / DSM 644 / NCIMB 8303 / VKM B-1760 / Hildenborough</strain>
    </source>
</reference>
<organism evidence="1 2">
    <name type="scientific">Nitratidesulfovibrio vulgaris (strain ATCC 29579 / DSM 644 / CCUG 34227 / NCIMB 8303 / VKM B-1760 / Hildenborough)</name>
    <name type="common">Desulfovibrio vulgaris</name>
    <dbReference type="NCBI Taxonomy" id="882"/>
    <lineage>
        <taxon>Bacteria</taxon>
        <taxon>Pseudomonadati</taxon>
        <taxon>Thermodesulfobacteriota</taxon>
        <taxon>Desulfovibrionia</taxon>
        <taxon>Desulfovibrionales</taxon>
        <taxon>Desulfovibrionaceae</taxon>
        <taxon>Nitratidesulfovibrio</taxon>
    </lineage>
</organism>
<dbReference type="STRING" id="882.DVU_0332"/>
<dbReference type="KEGG" id="dvu:DVU_0332"/>
<dbReference type="AlphaFoldDB" id="Q72F82"/>
<accession>Q72F82</accession>
<evidence type="ECO:0000313" key="1">
    <source>
        <dbReference type="EMBL" id="AAS94815.1"/>
    </source>
</evidence>
<proteinExistence type="predicted"/>
<evidence type="ECO:0000313" key="2">
    <source>
        <dbReference type="Proteomes" id="UP000002194"/>
    </source>
</evidence>
<dbReference type="PaxDb" id="882-DVU_0332"/>
<keyword evidence="2" id="KW-1185">Reference proteome</keyword>
<dbReference type="EnsemblBacteria" id="AAS94815">
    <property type="protein sequence ID" value="AAS94815"/>
    <property type="gene ID" value="DVU_0332"/>
</dbReference>
<dbReference type="HOGENOM" id="CLU_3079249_0_0_7"/>
<name>Q72F82_NITV2</name>